<dbReference type="RefSeq" id="WP_153572479.1">
    <property type="nucleotide sequence ID" value="NZ_CP045725.1"/>
</dbReference>
<evidence type="ECO:0000313" key="4">
    <source>
        <dbReference type="EMBL" id="QGF23949.1"/>
    </source>
</evidence>
<dbReference type="AlphaFoldDB" id="A0A5Q2FAX4"/>
<gene>
    <name evidence="4" type="ORF">Rai3103_09975</name>
</gene>
<dbReference type="Gene3D" id="3.40.50.720">
    <property type="entry name" value="NAD(P)-binding Rossmann-like Domain"/>
    <property type="match status" value="1"/>
</dbReference>
<dbReference type="PANTHER" id="PTHR11645">
    <property type="entry name" value="PYRROLINE-5-CARBOXYLATE REDUCTASE"/>
    <property type="match status" value="1"/>
</dbReference>
<dbReference type="Proteomes" id="UP000386847">
    <property type="component" value="Chromosome"/>
</dbReference>
<evidence type="ECO:0000256" key="2">
    <source>
        <dbReference type="ARBA" id="ARBA00023002"/>
    </source>
</evidence>
<name>A0A5Q2FAX4_9ACTN</name>
<dbReference type="PANTHER" id="PTHR11645:SF0">
    <property type="entry name" value="PYRROLINE-5-CARBOXYLATE REDUCTASE 3"/>
    <property type="match status" value="1"/>
</dbReference>
<evidence type="ECO:0000256" key="1">
    <source>
        <dbReference type="ARBA" id="ARBA00005525"/>
    </source>
</evidence>
<dbReference type="KEGG" id="rain:Rai3103_09975"/>
<proteinExistence type="inferred from homology"/>
<accession>A0A5Q2FAX4</accession>
<evidence type="ECO:0000259" key="3">
    <source>
        <dbReference type="Pfam" id="PF03807"/>
    </source>
</evidence>
<dbReference type="InterPro" id="IPR028939">
    <property type="entry name" value="P5C_Rdtase_cat_N"/>
</dbReference>
<dbReference type="GO" id="GO:0004735">
    <property type="term" value="F:pyrroline-5-carboxylate reductase activity"/>
    <property type="evidence" value="ECO:0007669"/>
    <property type="project" value="TreeGrafter"/>
</dbReference>
<keyword evidence="5" id="KW-1185">Reference proteome</keyword>
<comment type="similarity">
    <text evidence="1">Belongs to the pyrroline-5-carboxylate reductase family.</text>
</comment>
<dbReference type="Pfam" id="PF03807">
    <property type="entry name" value="F420_oxidored"/>
    <property type="match status" value="1"/>
</dbReference>
<keyword evidence="2" id="KW-0560">Oxidoreductase</keyword>
<reference evidence="4 5" key="1">
    <citation type="submission" date="2019-10" db="EMBL/GenBank/DDBJ databases">
        <title>Genomic analysis of Raineyella sp. CBA3103.</title>
        <authorList>
            <person name="Roh S.W."/>
        </authorList>
    </citation>
    <scope>NUCLEOTIDE SEQUENCE [LARGE SCALE GENOMIC DNA]</scope>
    <source>
        <strain evidence="4 5">CBA3103</strain>
    </source>
</reference>
<dbReference type="InterPro" id="IPR036291">
    <property type="entry name" value="NAD(P)-bd_dom_sf"/>
</dbReference>
<protein>
    <recommendedName>
        <fullName evidence="3">Pyrroline-5-carboxylate reductase catalytic N-terminal domain-containing protein</fullName>
    </recommendedName>
</protein>
<organism evidence="4 5">
    <name type="scientific">Raineyella fluvialis</name>
    <dbReference type="NCBI Taxonomy" id="2662261"/>
    <lineage>
        <taxon>Bacteria</taxon>
        <taxon>Bacillati</taxon>
        <taxon>Actinomycetota</taxon>
        <taxon>Actinomycetes</taxon>
        <taxon>Propionibacteriales</taxon>
        <taxon>Propionibacteriaceae</taxon>
        <taxon>Raineyella</taxon>
    </lineage>
</organism>
<feature type="domain" description="Pyrroline-5-carboxylate reductase catalytic N-terminal" evidence="3">
    <location>
        <begin position="12"/>
        <end position="114"/>
    </location>
</feature>
<sequence length="174" mass="17571">MDHAPADLSALTVAVIGGGVMGGTLFRAILAVDDPGVAGAVVAETHAGRRADLLEDVAGLVAGRDVRATEDALEAARGADVVVLAVKPQDARATLASIAGELGPRTLLLSICAGLSTATLEGWVPRAYASSGGCRTLPPGSVRGRPPCAPDPPPTRLISTWSSDCWVAPVSSSR</sequence>
<dbReference type="SUPFAM" id="SSF51735">
    <property type="entry name" value="NAD(P)-binding Rossmann-fold domains"/>
    <property type="match status" value="1"/>
</dbReference>
<dbReference type="GO" id="GO:0055129">
    <property type="term" value="P:L-proline biosynthetic process"/>
    <property type="evidence" value="ECO:0007669"/>
    <property type="project" value="TreeGrafter"/>
</dbReference>
<dbReference type="EMBL" id="CP045725">
    <property type="protein sequence ID" value="QGF23949.1"/>
    <property type="molecule type" value="Genomic_DNA"/>
</dbReference>
<evidence type="ECO:0000313" key="5">
    <source>
        <dbReference type="Proteomes" id="UP000386847"/>
    </source>
</evidence>